<dbReference type="EMBL" id="CABFNS010000622">
    <property type="protein sequence ID" value="VUC22506.1"/>
    <property type="molecule type" value="Genomic_DNA"/>
</dbReference>
<gene>
    <name evidence="2" type="ORF">CLO192961_LOCUS87954</name>
</gene>
<feature type="domain" description="Ricin B lectin" evidence="1">
    <location>
        <begin position="106"/>
        <end position="161"/>
    </location>
</feature>
<keyword evidence="3" id="KW-1185">Reference proteome</keyword>
<proteinExistence type="predicted"/>
<dbReference type="Proteomes" id="UP000766486">
    <property type="component" value="Unassembled WGS sequence"/>
</dbReference>
<evidence type="ECO:0000259" key="1">
    <source>
        <dbReference type="Pfam" id="PF14200"/>
    </source>
</evidence>
<dbReference type="SUPFAM" id="SSF50370">
    <property type="entry name" value="Ricin B-like lectins"/>
    <property type="match status" value="1"/>
</dbReference>
<sequence length="163" mass="18806">MGDDNQDYFLDDSWHGVEVALLNDDAGTALDLDCAYPKDGTLVHSWSFDRSNHNQIWKLEKVNRDSAWSPWTLTCRGNGAVLDVEWGWVDNGTKVRGWSRFSSLQNQEWYIISYRGSDRVFLLQNVMSCTYLDLNGGKGGNNVKIQAWKRNNSPAQRWRFVRI</sequence>
<feature type="domain" description="Ricin B lectin" evidence="1">
    <location>
        <begin position="5"/>
        <end position="98"/>
    </location>
</feature>
<accession>A0ABY6TV18</accession>
<comment type="caution">
    <text evidence="2">The sequence shown here is derived from an EMBL/GenBank/DDBJ whole genome shotgun (WGS) entry which is preliminary data.</text>
</comment>
<evidence type="ECO:0000313" key="2">
    <source>
        <dbReference type="EMBL" id="VUC22506.1"/>
    </source>
</evidence>
<protein>
    <recommendedName>
        <fullName evidence="1">Ricin B lectin domain-containing protein</fullName>
    </recommendedName>
</protein>
<dbReference type="Gene3D" id="2.80.10.50">
    <property type="match status" value="1"/>
</dbReference>
<dbReference type="PROSITE" id="PS50231">
    <property type="entry name" value="RICIN_B_LECTIN"/>
    <property type="match status" value="1"/>
</dbReference>
<name>A0ABY6TV18_BIOOC</name>
<organism evidence="2 3">
    <name type="scientific">Bionectria ochroleuca</name>
    <name type="common">Gliocladium roseum</name>
    <dbReference type="NCBI Taxonomy" id="29856"/>
    <lineage>
        <taxon>Eukaryota</taxon>
        <taxon>Fungi</taxon>
        <taxon>Dikarya</taxon>
        <taxon>Ascomycota</taxon>
        <taxon>Pezizomycotina</taxon>
        <taxon>Sordariomycetes</taxon>
        <taxon>Hypocreomycetidae</taxon>
        <taxon>Hypocreales</taxon>
        <taxon>Bionectriaceae</taxon>
        <taxon>Clonostachys</taxon>
    </lineage>
</organism>
<evidence type="ECO:0000313" key="3">
    <source>
        <dbReference type="Proteomes" id="UP000766486"/>
    </source>
</evidence>
<dbReference type="InterPro" id="IPR000772">
    <property type="entry name" value="Ricin_B_lectin"/>
</dbReference>
<dbReference type="InterPro" id="IPR035992">
    <property type="entry name" value="Ricin_B-like_lectins"/>
</dbReference>
<dbReference type="Pfam" id="PF14200">
    <property type="entry name" value="RicinB_lectin_2"/>
    <property type="match status" value="2"/>
</dbReference>
<reference evidence="2 3" key="1">
    <citation type="submission" date="2019-06" db="EMBL/GenBank/DDBJ databases">
        <authorList>
            <person name="Broberg M."/>
        </authorList>
    </citation>
    <scope>NUCLEOTIDE SEQUENCE [LARGE SCALE GENOMIC DNA]</scope>
</reference>